<dbReference type="GO" id="GO:0003677">
    <property type="term" value="F:DNA binding"/>
    <property type="evidence" value="ECO:0007669"/>
    <property type="project" value="InterPro"/>
</dbReference>
<dbReference type="GO" id="GO:0034728">
    <property type="term" value="P:nucleosome organization"/>
    <property type="evidence" value="ECO:0007669"/>
    <property type="project" value="TreeGrafter"/>
</dbReference>
<dbReference type="GO" id="GO:0031491">
    <property type="term" value="F:nucleosome binding"/>
    <property type="evidence" value="ECO:0007669"/>
    <property type="project" value="TreeGrafter"/>
</dbReference>
<dbReference type="InterPro" id="IPR035420">
    <property type="entry name" value="Spt6_SH2"/>
</dbReference>
<dbReference type="InterPro" id="IPR041692">
    <property type="entry name" value="HHH_9"/>
</dbReference>
<feature type="compositionally biased region" description="Basic residues" evidence="11">
    <location>
        <begin position="78"/>
        <end position="89"/>
    </location>
</feature>
<dbReference type="SMART" id="SM00252">
    <property type="entry name" value="SH2"/>
    <property type="match status" value="1"/>
</dbReference>
<keyword evidence="13" id="KW-0251">Elongation factor</keyword>
<evidence type="ECO:0000256" key="10">
    <source>
        <dbReference type="PIRNR" id="PIRNR036947"/>
    </source>
</evidence>
<dbReference type="PANTHER" id="PTHR10145">
    <property type="entry name" value="TRANSCRIPTION ELONGATION FACTOR SPT6"/>
    <property type="match status" value="1"/>
</dbReference>
<dbReference type="InterPro" id="IPR017072">
    <property type="entry name" value="TF_Spt6"/>
</dbReference>
<dbReference type="Gene3D" id="1.10.3500.10">
    <property type="entry name" value="Tex N-terminal region-like"/>
    <property type="match status" value="1"/>
</dbReference>
<dbReference type="InterPro" id="IPR000980">
    <property type="entry name" value="SH2"/>
</dbReference>
<dbReference type="GO" id="GO:0042393">
    <property type="term" value="F:histone binding"/>
    <property type="evidence" value="ECO:0007669"/>
    <property type="project" value="TreeGrafter"/>
</dbReference>
<dbReference type="FunFam" id="3.30.505.10:FF:000056">
    <property type="entry name" value="Transcription elongation factor Spt6"/>
    <property type="match status" value="1"/>
</dbReference>
<protein>
    <recommendedName>
        <fullName evidence="4 10">Transcription elongation factor Spt6</fullName>
    </recommendedName>
</protein>
<evidence type="ECO:0000259" key="12">
    <source>
        <dbReference type="PROSITE" id="PS50126"/>
    </source>
</evidence>
<dbReference type="GO" id="GO:0008023">
    <property type="term" value="C:transcription elongation factor complex"/>
    <property type="evidence" value="ECO:0007669"/>
    <property type="project" value="TreeGrafter"/>
</dbReference>
<dbReference type="EMBL" id="WIUZ02000001">
    <property type="protein sequence ID" value="KAF9792224.1"/>
    <property type="molecule type" value="Genomic_DNA"/>
</dbReference>
<feature type="region of interest" description="Disordered" evidence="11">
    <location>
        <begin position="820"/>
        <end position="852"/>
    </location>
</feature>
<dbReference type="CDD" id="cd09928">
    <property type="entry name" value="SH2_Cterm_SPT6_like"/>
    <property type="match status" value="1"/>
</dbReference>
<evidence type="ECO:0000313" key="14">
    <source>
        <dbReference type="Proteomes" id="UP000736335"/>
    </source>
</evidence>
<dbReference type="Gene3D" id="1.10.10.650">
    <property type="entry name" value="RuvA domain 2-like"/>
    <property type="match status" value="1"/>
</dbReference>
<dbReference type="InterPro" id="IPR042066">
    <property type="entry name" value="Spt6_death-like"/>
</dbReference>
<feature type="compositionally biased region" description="Acidic residues" evidence="11">
    <location>
        <begin position="16"/>
        <end position="32"/>
    </location>
</feature>
<dbReference type="PROSITE" id="PS50126">
    <property type="entry name" value="S1"/>
    <property type="match status" value="1"/>
</dbReference>
<keyword evidence="13" id="KW-0648">Protein biosynthesis</keyword>
<dbReference type="Pfam" id="PF22706">
    <property type="entry name" value="Tex_central_region"/>
    <property type="match status" value="1"/>
</dbReference>
<proteinExistence type="inferred from homology"/>
<dbReference type="InterPro" id="IPR012337">
    <property type="entry name" value="RNaseH-like_sf"/>
</dbReference>
<evidence type="ECO:0000256" key="11">
    <source>
        <dbReference type="SAM" id="MobiDB-lite"/>
    </source>
</evidence>
<dbReference type="FunFam" id="1.10.10.2740:FF:000002">
    <property type="entry name" value="Transcription elongation factor Spt6"/>
    <property type="match status" value="1"/>
</dbReference>
<keyword evidence="7 10" id="KW-0804">Transcription</keyword>
<dbReference type="InterPro" id="IPR023323">
    <property type="entry name" value="Tex-like_dom_sf"/>
</dbReference>
<dbReference type="Gene3D" id="3.30.420.140">
    <property type="entry name" value="YqgF/RNase H-like domain"/>
    <property type="match status" value="1"/>
</dbReference>
<dbReference type="Pfam" id="PF17674">
    <property type="entry name" value="HHH_9"/>
    <property type="match status" value="1"/>
</dbReference>
<accession>A0A9P6LBX7</accession>
<dbReference type="CDD" id="cd09918">
    <property type="entry name" value="SH2_Nterm_SPT6_like"/>
    <property type="match status" value="1"/>
</dbReference>
<dbReference type="InterPro" id="IPR003029">
    <property type="entry name" value="S1_domain"/>
</dbReference>
<feature type="compositionally biased region" description="Basic and acidic residues" evidence="11">
    <location>
        <begin position="204"/>
        <end position="220"/>
    </location>
</feature>
<feature type="region of interest" description="Disordered" evidence="11">
    <location>
        <begin position="1467"/>
        <end position="1557"/>
    </location>
</feature>
<dbReference type="Pfam" id="PF14633">
    <property type="entry name" value="SH2_2"/>
    <property type="match status" value="1"/>
</dbReference>
<sequence length="1580" mass="179886">MSSSPQDATGHQNPINEDDPMLGAADEEDEEVQPGHPLSEDSSDEEEEDEEEERRIREGFIVDEDEDEEPEEEDAGDRKRRKRRKRRHRRAEEEEDLEEDDIALLQENTGADFTHRLTRLRRGRASTSPPPAASSSKRKVVVQSSDEDDLDGDATTHDIANIWDDERGGRADEDEDMDLDDMENFIEYEDEEMDGMGAMDEAEKEQRRRERRRMEKERRKALGNRPELSGIDANAWDEIHQVFGDGSDYAWALEDDNEYDEEIQQQKLDMKYTDVFEPSEIRARMLTEDDDLIRAQDIPERMQLATSSLSLSNVTLTTRYEWKEDDLDDAAPWVLTRLSPAKDREFLQSSGRSHNYLQDLVEAIKFSLRCLFMLEFEVPYIYTYKRDYITYFNPEDMRTKLDLLSQDELWRIYSLGQKYSSFLERRAALDAFYERLGNKDTYFETELRRKLGSVEMVADATEWLGMKYPRPSDKGKAPTELRFHDDVISDQEPALKKHQRPSRVSAYEVSKKSIVAKLAEGFGISSQQIVSNFSSHRMYDVEDPDLNPIAFADQFVDPDPTKAQPPDELLRRARMIIATELGKDPLLRQAIRDAFKTDALISVAPTERGIAKIDEHNQYYNFKYLYNKPIAETLETSQFLNILAAEHEHLVTVSITLHPDAYARFERKLGEAFESSSYSETAKAWNEERSRVVQEALEGHLVPVGVKWVREWLRDEVEDWLSKRCAVELRNRVDVTPYVTPTTQPGDTPSVLAISWGKGDPQKDAITMVFLDEAGRFREHMRIDNLVDEETKDQFRDLIQRRRPDVITIGGFSLNTTKLSQRVKETVGRKPPAEQAQSWGSDPSAPPPEGDLNTPVIYAQDEVARIYQHSKRAEEEFGALSTIARYCVGLARYVQNPLNEYAALGSDITAISFDEDCQQLLPHEKLLFALERVLVDLTNKVGVDINRAITDSYYQRLLPLICGLGPRKAQTLVKKIAAIGGTVINREAFIKSSLLTTKIFLNSAGFLRIVNDTTPMVKHSKNRQLEDTELSDPLDNTRIHPEDYELARKMATDALELDEEDIHDEHPSHVVSTIMRDEDNERKLNELNLDDFAVSLFETNQDKKRYTLFDIRREILKPFGELRKPYRLPASWDVLTMLTGETPRTLRTGLIVSVLIIRTLRRGDKGGAVAVRLNSGIEGIVEKGYLADTLDVEVEELFPKGRTIPAVVFHVEMVPETDSFWVRLSARQSDVAQGDSQYRRVRPDEHWDHSQHERDMDVQNRKKRAEANQTRRVIKHPNFHNFNSAQAEAYLDKQQRGDVVIRPSSKGQDHLAVTWKVDDKLYQHIDVTEPNADITGQSLGNRFFVEGGKEYSDLDELIVNHVQAIARRVEDLMAHEKFKAGPEDELHLFLKNFVKANPSKSAYGFTLNRRKPGHFNLCFLANKNSAVQNWPVRVAPEAYYLFDAPAPGVPELCDAFKVRHLNESQNKALGGGITPYPGRTPARTPGHVTPGHASVRHPARTPNPYGGQPPHPSSTPYNGAPTYGAPPPNQYGYQTPGYPPARTPAHPGTQPLPAGMNPQRAAMLQSSGGWGANNSGGWGS</sequence>
<dbReference type="InterPro" id="IPR037027">
    <property type="entry name" value="YqgF/RNaseH-like_dom_sf"/>
</dbReference>
<evidence type="ECO:0000256" key="3">
    <source>
        <dbReference type="ARBA" id="ARBA00009253"/>
    </source>
</evidence>
<dbReference type="InterPro" id="IPR023319">
    <property type="entry name" value="Tex-like_HTH_dom_sf"/>
</dbReference>
<keyword evidence="14" id="KW-1185">Reference proteome</keyword>
<comment type="similarity">
    <text evidence="3 10">Belongs to the SPT6 family.</text>
</comment>
<dbReference type="Pfam" id="PF14639">
    <property type="entry name" value="YqgF"/>
    <property type="match status" value="1"/>
</dbReference>
<feature type="region of interest" description="Disordered" evidence="11">
    <location>
        <begin position="1232"/>
        <end position="1261"/>
    </location>
</feature>
<dbReference type="InterPro" id="IPR010994">
    <property type="entry name" value="RuvA_2-like"/>
</dbReference>
<dbReference type="InterPro" id="IPR028231">
    <property type="entry name" value="Spt6_YqgF"/>
</dbReference>
<dbReference type="SUPFAM" id="SSF55550">
    <property type="entry name" value="SH2 domain"/>
    <property type="match status" value="1"/>
</dbReference>
<dbReference type="InterPro" id="IPR028088">
    <property type="entry name" value="Spt6_HTH_DNA-bd_dom"/>
</dbReference>
<evidence type="ECO:0000256" key="1">
    <source>
        <dbReference type="ARBA" id="ARBA00004123"/>
    </source>
</evidence>
<comment type="subcellular location">
    <subcellularLocation>
        <location evidence="2">Chromosome</location>
    </subcellularLocation>
    <subcellularLocation>
        <location evidence="1 10">Nucleus</location>
    </subcellularLocation>
</comment>
<dbReference type="InterPro" id="IPR035018">
    <property type="entry name" value="Spt6_SH2_C"/>
</dbReference>
<dbReference type="Gene3D" id="1.10.10.2740">
    <property type="entry name" value="Spt6, Death-like domain"/>
    <property type="match status" value="1"/>
</dbReference>
<name>A0A9P6LBX7_9AGAM</name>
<dbReference type="Pfam" id="PF21710">
    <property type="entry name" value="Spt6_S1"/>
    <property type="match status" value="1"/>
</dbReference>
<feature type="compositionally biased region" description="Basic and acidic residues" evidence="11">
    <location>
        <begin position="822"/>
        <end position="832"/>
    </location>
</feature>
<feature type="domain" description="S1 motif" evidence="12">
    <location>
        <begin position="1149"/>
        <end position="1227"/>
    </location>
</feature>
<evidence type="ECO:0000313" key="13">
    <source>
        <dbReference type="EMBL" id="KAF9792224.1"/>
    </source>
</evidence>
<evidence type="ECO:0000256" key="9">
    <source>
        <dbReference type="ARBA" id="ARBA00093389"/>
    </source>
</evidence>
<feature type="region of interest" description="Disordered" evidence="11">
    <location>
        <begin position="199"/>
        <end position="225"/>
    </location>
</feature>
<reference evidence="13" key="2">
    <citation type="submission" date="2020-11" db="EMBL/GenBank/DDBJ databases">
        <authorList>
            <consortium name="DOE Joint Genome Institute"/>
            <person name="Kuo A."/>
            <person name="Miyauchi S."/>
            <person name="Kiss E."/>
            <person name="Drula E."/>
            <person name="Kohler A."/>
            <person name="Sanchez-Garcia M."/>
            <person name="Andreopoulos B."/>
            <person name="Barry K.W."/>
            <person name="Bonito G."/>
            <person name="Buee M."/>
            <person name="Carver A."/>
            <person name="Chen C."/>
            <person name="Cichocki N."/>
            <person name="Clum A."/>
            <person name="Culley D."/>
            <person name="Crous P.W."/>
            <person name="Fauchery L."/>
            <person name="Girlanda M."/>
            <person name="Hayes R."/>
            <person name="Keri Z."/>
            <person name="Labutti K."/>
            <person name="Lipzen A."/>
            <person name="Lombard V."/>
            <person name="Magnuson J."/>
            <person name="Maillard F."/>
            <person name="Morin E."/>
            <person name="Murat C."/>
            <person name="Nolan M."/>
            <person name="Ohm R."/>
            <person name="Pangilinan J."/>
            <person name="Pereira M."/>
            <person name="Perotto S."/>
            <person name="Peter M."/>
            <person name="Riley R."/>
            <person name="Sitrit Y."/>
            <person name="Stielow B."/>
            <person name="Szollosi G."/>
            <person name="Zifcakova L."/>
            <person name="Stursova M."/>
            <person name="Spatafora J.W."/>
            <person name="Tedersoo L."/>
            <person name="Vaario L.-M."/>
            <person name="Yamada A."/>
            <person name="Yan M."/>
            <person name="Wang P."/>
            <person name="Xu J."/>
            <person name="Bruns T."/>
            <person name="Baldrian P."/>
            <person name="Vilgalys R."/>
            <person name="Henrissat B."/>
            <person name="Grigoriev I.V."/>
            <person name="Hibbett D."/>
            <person name="Nagy L.G."/>
            <person name="Martin F.M."/>
        </authorList>
    </citation>
    <scope>NUCLEOTIDE SEQUENCE</scope>
    <source>
        <strain evidence="13">UH-Tt-Lm1</strain>
    </source>
</reference>
<feature type="compositionally biased region" description="Acidic residues" evidence="11">
    <location>
        <begin position="61"/>
        <end position="75"/>
    </location>
</feature>
<dbReference type="Pfam" id="PF14641">
    <property type="entry name" value="HTH_44"/>
    <property type="match status" value="1"/>
</dbReference>
<keyword evidence="6" id="KW-0727">SH2 domain</keyword>
<keyword evidence="5" id="KW-0158">Chromosome</keyword>
<evidence type="ECO:0000256" key="7">
    <source>
        <dbReference type="ARBA" id="ARBA00023163"/>
    </source>
</evidence>
<dbReference type="Gene3D" id="1.10.150.850">
    <property type="entry name" value="Spt6, helix-hairpin-helix domain"/>
    <property type="match status" value="1"/>
</dbReference>
<dbReference type="GO" id="GO:0003746">
    <property type="term" value="F:translation elongation factor activity"/>
    <property type="evidence" value="ECO:0007669"/>
    <property type="project" value="UniProtKB-KW"/>
</dbReference>
<feature type="region of interest" description="Disordered" evidence="11">
    <location>
        <begin position="1"/>
        <end position="178"/>
    </location>
</feature>
<gene>
    <name evidence="13" type="ORF">BJ322DRAFT_1149746</name>
</gene>
<feature type="compositionally biased region" description="Polar residues" evidence="11">
    <location>
        <begin position="1"/>
        <end position="15"/>
    </location>
</feature>
<feature type="compositionally biased region" description="Acidic residues" evidence="11">
    <location>
        <begin position="41"/>
        <end position="52"/>
    </location>
</feature>
<dbReference type="Gene3D" id="3.30.505.10">
    <property type="entry name" value="SH2 domain"/>
    <property type="match status" value="2"/>
</dbReference>
<dbReference type="OrthoDB" id="995477at2759"/>
<dbReference type="InterPro" id="IPR028083">
    <property type="entry name" value="Spt6_acidic_N_dom"/>
</dbReference>
<evidence type="ECO:0000256" key="5">
    <source>
        <dbReference type="ARBA" id="ARBA00022454"/>
    </source>
</evidence>
<reference evidence="13" key="1">
    <citation type="journal article" date="2020" name="Nat. Commun.">
        <title>Large-scale genome sequencing of mycorrhizal fungi provides insights into the early evolution of symbiotic traits.</title>
        <authorList>
            <person name="Miyauchi S."/>
            <person name="Kiss E."/>
            <person name="Kuo A."/>
            <person name="Drula E."/>
            <person name="Kohler A."/>
            <person name="Sanchez-Garcia M."/>
            <person name="Morin E."/>
            <person name="Andreopoulos B."/>
            <person name="Barry K.W."/>
            <person name="Bonito G."/>
            <person name="Buee M."/>
            <person name="Carver A."/>
            <person name="Chen C."/>
            <person name="Cichocki N."/>
            <person name="Clum A."/>
            <person name="Culley D."/>
            <person name="Crous P.W."/>
            <person name="Fauchery L."/>
            <person name="Girlanda M."/>
            <person name="Hayes R.D."/>
            <person name="Keri Z."/>
            <person name="LaButti K."/>
            <person name="Lipzen A."/>
            <person name="Lombard V."/>
            <person name="Magnuson J."/>
            <person name="Maillard F."/>
            <person name="Murat C."/>
            <person name="Nolan M."/>
            <person name="Ohm R.A."/>
            <person name="Pangilinan J."/>
            <person name="Pereira M.F."/>
            <person name="Perotto S."/>
            <person name="Peter M."/>
            <person name="Pfister S."/>
            <person name="Riley R."/>
            <person name="Sitrit Y."/>
            <person name="Stielow J.B."/>
            <person name="Szollosi G."/>
            <person name="Zifcakova L."/>
            <person name="Stursova M."/>
            <person name="Spatafora J.W."/>
            <person name="Tedersoo L."/>
            <person name="Vaario L.M."/>
            <person name="Yamada A."/>
            <person name="Yan M."/>
            <person name="Wang P."/>
            <person name="Xu J."/>
            <person name="Bruns T."/>
            <person name="Baldrian P."/>
            <person name="Vilgalys R."/>
            <person name="Dunand C."/>
            <person name="Henrissat B."/>
            <person name="Grigoriev I.V."/>
            <person name="Hibbett D."/>
            <person name="Nagy L.G."/>
            <person name="Martin F.M."/>
        </authorList>
    </citation>
    <scope>NUCLEOTIDE SEQUENCE</scope>
    <source>
        <strain evidence="13">UH-Tt-Lm1</strain>
    </source>
</reference>
<evidence type="ECO:0000256" key="6">
    <source>
        <dbReference type="ARBA" id="ARBA00022999"/>
    </source>
</evidence>
<organism evidence="13 14">
    <name type="scientific">Thelephora terrestris</name>
    <dbReference type="NCBI Taxonomy" id="56493"/>
    <lineage>
        <taxon>Eukaryota</taxon>
        <taxon>Fungi</taxon>
        <taxon>Dikarya</taxon>
        <taxon>Basidiomycota</taxon>
        <taxon>Agaricomycotina</taxon>
        <taxon>Agaricomycetes</taxon>
        <taxon>Thelephorales</taxon>
        <taxon>Thelephoraceae</taxon>
        <taxon>Thelephora</taxon>
    </lineage>
</organism>
<dbReference type="Proteomes" id="UP000736335">
    <property type="component" value="Unassembled WGS sequence"/>
</dbReference>
<dbReference type="SUPFAM" id="SSF47781">
    <property type="entry name" value="RuvA domain 2-like"/>
    <property type="match status" value="2"/>
</dbReference>
<dbReference type="SUPFAM" id="SSF53098">
    <property type="entry name" value="Ribonuclease H-like"/>
    <property type="match status" value="1"/>
</dbReference>
<dbReference type="InterPro" id="IPR032706">
    <property type="entry name" value="Spt6_HHH"/>
</dbReference>
<dbReference type="Pfam" id="PF14635">
    <property type="entry name" value="HHH_7"/>
    <property type="match status" value="1"/>
</dbReference>
<dbReference type="GO" id="GO:0140673">
    <property type="term" value="P:transcription elongation-coupled chromatin remodeling"/>
    <property type="evidence" value="ECO:0007669"/>
    <property type="project" value="InterPro"/>
</dbReference>
<dbReference type="InterPro" id="IPR036860">
    <property type="entry name" value="SH2_dom_sf"/>
</dbReference>
<keyword evidence="8 10" id="KW-0539">Nucleus</keyword>
<dbReference type="PIRSF" id="PIRSF036947">
    <property type="entry name" value="Spt6"/>
    <property type="match status" value="1"/>
</dbReference>
<evidence type="ECO:0000256" key="2">
    <source>
        <dbReference type="ARBA" id="ARBA00004286"/>
    </source>
</evidence>
<dbReference type="InterPro" id="IPR055179">
    <property type="entry name" value="Tex-like_central_region"/>
</dbReference>
<evidence type="ECO:0000256" key="4">
    <source>
        <dbReference type="ARBA" id="ARBA00020248"/>
    </source>
</evidence>
<dbReference type="InterPro" id="IPR035019">
    <property type="entry name" value="Spt6_SH2_N"/>
</dbReference>
<dbReference type="InterPro" id="IPR049540">
    <property type="entry name" value="Spt6-like_S1"/>
</dbReference>
<evidence type="ECO:0000256" key="8">
    <source>
        <dbReference type="ARBA" id="ARBA00023242"/>
    </source>
</evidence>
<dbReference type="GO" id="GO:0005694">
    <property type="term" value="C:chromosome"/>
    <property type="evidence" value="ECO:0007669"/>
    <property type="project" value="UniProtKB-SubCell"/>
</dbReference>
<feature type="compositionally biased region" description="Basic and acidic residues" evidence="11">
    <location>
        <begin position="1237"/>
        <end position="1260"/>
    </location>
</feature>
<dbReference type="Pfam" id="PF14632">
    <property type="entry name" value="SPT6_acidic"/>
    <property type="match status" value="1"/>
</dbReference>
<comment type="function">
    <text evidence="9">Histone H3-H4 chaperone that plays a role in maintenance of chromatin structure during RNA polymerase II transcription elongation thereby repressing transcription initiation from cryptic promoters. Mediates the reassembly of nucleosomes onto the promoters of at least a selected set of genes during repression; the nucleosome reassembly is essential for transcriptional repression. Essential for viability.</text>
</comment>
<comment type="caution">
    <text evidence="13">The sequence shown here is derived from an EMBL/GenBank/DDBJ whole genome shotgun (WGS) entry which is preliminary data.</text>
</comment>
<dbReference type="SUPFAM" id="SSF158832">
    <property type="entry name" value="Tex N-terminal region-like"/>
    <property type="match status" value="1"/>
</dbReference>
<dbReference type="PANTHER" id="PTHR10145:SF6">
    <property type="entry name" value="TRANSCRIPTION ELONGATION FACTOR SPT6"/>
    <property type="match status" value="1"/>
</dbReference>
<comment type="function">
    <text evidence="10">Plays a role in maintenance of chromatin structure during RNA polymerase II transcription elongation thereby repressing transcription initiation from cryptic promoters. Mediates the reassembly of nucleosomes onto the promoters of at least a selected set of genes during repression; the nucleosome reassembly is essential for transcriptional repression.</text>
</comment>
<feature type="compositionally biased region" description="Acidic residues" evidence="11">
    <location>
        <begin position="93"/>
        <end position="102"/>
    </location>
</feature>